<evidence type="ECO:0000313" key="4">
    <source>
        <dbReference type="Proteomes" id="UP000799439"/>
    </source>
</evidence>
<proteinExistence type="predicted"/>
<accession>A0A9P4MMK6</accession>
<gene>
    <name evidence="3" type="ORF">K461DRAFT_277603</name>
</gene>
<feature type="signal peptide" evidence="1">
    <location>
        <begin position="1"/>
        <end position="20"/>
    </location>
</feature>
<dbReference type="InterPro" id="IPR055560">
    <property type="entry name" value="DUF7136"/>
</dbReference>
<sequence>MDSWLGGVLICTLLLAAARAESHIPIQLDLIFPRNNTVYSSSIFPFPIVLKLHNATIQWNETDFQFVWSLNLFSSTGAYIGSDPIHSKSYLHDRKTAGDPQADDIYIDPLWRKQEFFVPNSGLSLGLRFDLYTRNACYSDGVESHSRFVNFTISPDGMIPDLTNSEPCALPLGALTSSNPANELSCSPQSNITRPLVQCAAHGSQTLADRVTMDLGRDLCPDTLSVYPYHGNVTWPDGQSRWVCNLTGWTMKNSCHVHRVSGIRTVGLVLFIGFLSYVI</sequence>
<feature type="chain" id="PRO_5040456665" description="DUF7136 domain-containing protein" evidence="1">
    <location>
        <begin position="21"/>
        <end position="279"/>
    </location>
</feature>
<dbReference type="Proteomes" id="UP000799439">
    <property type="component" value="Unassembled WGS sequence"/>
</dbReference>
<evidence type="ECO:0000259" key="2">
    <source>
        <dbReference type="Pfam" id="PF23584"/>
    </source>
</evidence>
<dbReference type="AlphaFoldDB" id="A0A9P4MMK6"/>
<name>A0A9P4MMK6_9PEZI</name>
<organism evidence="3 4">
    <name type="scientific">Myriangium duriaei CBS 260.36</name>
    <dbReference type="NCBI Taxonomy" id="1168546"/>
    <lineage>
        <taxon>Eukaryota</taxon>
        <taxon>Fungi</taxon>
        <taxon>Dikarya</taxon>
        <taxon>Ascomycota</taxon>
        <taxon>Pezizomycotina</taxon>
        <taxon>Dothideomycetes</taxon>
        <taxon>Dothideomycetidae</taxon>
        <taxon>Myriangiales</taxon>
        <taxon>Myriangiaceae</taxon>
        <taxon>Myriangium</taxon>
    </lineage>
</organism>
<keyword evidence="4" id="KW-1185">Reference proteome</keyword>
<dbReference type="EMBL" id="ML996085">
    <property type="protein sequence ID" value="KAF2152831.1"/>
    <property type="molecule type" value="Genomic_DNA"/>
</dbReference>
<evidence type="ECO:0000256" key="1">
    <source>
        <dbReference type="SAM" id="SignalP"/>
    </source>
</evidence>
<feature type="domain" description="DUF7136" evidence="2">
    <location>
        <begin position="26"/>
        <end position="171"/>
    </location>
</feature>
<reference evidence="3" key="1">
    <citation type="journal article" date="2020" name="Stud. Mycol.">
        <title>101 Dothideomycetes genomes: a test case for predicting lifestyles and emergence of pathogens.</title>
        <authorList>
            <person name="Haridas S."/>
            <person name="Albert R."/>
            <person name="Binder M."/>
            <person name="Bloem J."/>
            <person name="Labutti K."/>
            <person name="Salamov A."/>
            <person name="Andreopoulos B."/>
            <person name="Baker S."/>
            <person name="Barry K."/>
            <person name="Bills G."/>
            <person name="Bluhm B."/>
            <person name="Cannon C."/>
            <person name="Castanera R."/>
            <person name="Culley D."/>
            <person name="Daum C."/>
            <person name="Ezra D."/>
            <person name="Gonzalez J."/>
            <person name="Henrissat B."/>
            <person name="Kuo A."/>
            <person name="Liang C."/>
            <person name="Lipzen A."/>
            <person name="Lutzoni F."/>
            <person name="Magnuson J."/>
            <person name="Mondo S."/>
            <person name="Nolan M."/>
            <person name="Ohm R."/>
            <person name="Pangilinan J."/>
            <person name="Park H.-J."/>
            <person name="Ramirez L."/>
            <person name="Alfaro M."/>
            <person name="Sun H."/>
            <person name="Tritt A."/>
            <person name="Yoshinaga Y."/>
            <person name="Zwiers L.-H."/>
            <person name="Turgeon B."/>
            <person name="Goodwin S."/>
            <person name="Spatafora J."/>
            <person name="Crous P."/>
            <person name="Grigoriev I."/>
        </authorList>
    </citation>
    <scope>NUCLEOTIDE SEQUENCE</scope>
    <source>
        <strain evidence="3">CBS 260.36</strain>
    </source>
</reference>
<protein>
    <recommendedName>
        <fullName evidence="2">DUF7136 domain-containing protein</fullName>
    </recommendedName>
</protein>
<evidence type="ECO:0000313" key="3">
    <source>
        <dbReference type="EMBL" id="KAF2152831.1"/>
    </source>
</evidence>
<dbReference type="OrthoDB" id="3793785at2759"/>
<dbReference type="Pfam" id="PF23584">
    <property type="entry name" value="DUF7136"/>
    <property type="match status" value="1"/>
</dbReference>
<keyword evidence="1" id="KW-0732">Signal</keyword>
<comment type="caution">
    <text evidence="3">The sequence shown here is derived from an EMBL/GenBank/DDBJ whole genome shotgun (WGS) entry which is preliminary data.</text>
</comment>